<comment type="caution">
    <text evidence="1">The sequence shown here is derived from an EMBL/GenBank/DDBJ whole genome shotgun (WGS) entry which is preliminary data.</text>
</comment>
<keyword evidence="2" id="KW-1185">Reference proteome</keyword>
<accession>A0AAW2CU16</accession>
<proteinExistence type="predicted"/>
<evidence type="ECO:0000313" key="2">
    <source>
        <dbReference type="Proteomes" id="UP001459277"/>
    </source>
</evidence>
<gene>
    <name evidence="1" type="ORF">SO802_015566</name>
</gene>
<name>A0AAW2CU16_9ROSI</name>
<organism evidence="1 2">
    <name type="scientific">Lithocarpus litseifolius</name>
    <dbReference type="NCBI Taxonomy" id="425828"/>
    <lineage>
        <taxon>Eukaryota</taxon>
        <taxon>Viridiplantae</taxon>
        <taxon>Streptophyta</taxon>
        <taxon>Embryophyta</taxon>
        <taxon>Tracheophyta</taxon>
        <taxon>Spermatophyta</taxon>
        <taxon>Magnoliopsida</taxon>
        <taxon>eudicotyledons</taxon>
        <taxon>Gunneridae</taxon>
        <taxon>Pentapetalae</taxon>
        <taxon>rosids</taxon>
        <taxon>fabids</taxon>
        <taxon>Fagales</taxon>
        <taxon>Fagaceae</taxon>
        <taxon>Lithocarpus</taxon>
    </lineage>
</organism>
<evidence type="ECO:0000313" key="1">
    <source>
        <dbReference type="EMBL" id="KAL0001785.1"/>
    </source>
</evidence>
<reference evidence="1 2" key="1">
    <citation type="submission" date="2024-01" db="EMBL/GenBank/DDBJ databases">
        <title>A telomere-to-telomere, gap-free genome of sweet tea (Lithocarpus litseifolius).</title>
        <authorList>
            <person name="Zhou J."/>
        </authorList>
    </citation>
    <scope>NUCLEOTIDE SEQUENCE [LARGE SCALE GENOMIC DNA]</scope>
    <source>
        <strain evidence="1">Zhou-2022a</strain>
        <tissue evidence="1">Leaf</tissue>
    </source>
</reference>
<sequence>MSFIGNSFNVGYAHPLYGRDWFVSSVAVIRSFIGNSFNVGYTHPLYGLVCVDRSSTAWKGAWRREELGGGDRSSAAWIGDRRWLRREEARSLRSELGGMDRISQRGKELGGGDRSSAVWIGDQRWSRREEVRSLRSEFGGVDRSSAGWIRDRGWSRHEEIGLKNIALINFLGNLGKNMKNMLLCSSENNEKKKKRKNFNYSF</sequence>
<dbReference type="AlphaFoldDB" id="A0AAW2CU16"/>
<dbReference type="EMBL" id="JAZDWU010000005">
    <property type="protein sequence ID" value="KAL0001785.1"/>
    <property type="molecule type" value="Genomic_DNA"/>
</dbReference>
<protein>
    <submittedName>
        <fullName evidence="1">Uncharacterized protein</fullName>
    </submittedName>
</protein>
<dbReference type="Proteomes" id="UP001459277">
    <property type="component" value="Unassembled WGS sequence"/>
</dbReference>